<accession>A0ACC2WUV9</accession>
<dbReference type="EMBL" id="JASBWS010000007">
    <property type="protein sequence ID" value="KAJ9114852.1"/>
    <property type="molecule type" value="Genomic_DNA"/>
</dbReference>
<evidence type="ECO:0000313" key="1">
    <source>
        <dbReference type="EMBL" id="KAJ9114852.1"/>
    </source>
</evidence>
<dbReference type="Proteomes" id="UP001230649">
    <property type="component" value="Unassembled WGS sequence"/>
</dbReference>
<protein>
    <submittedName>
        <fullName evidence="1">Uncharacterized protein</fullName>
    </submittedName>
</protein>
<gene>
    <name evidence="1" type="ORF">QFC20_001223</name>
</gene>
<keyword evidence="2" id="KW-1185">Reference proteome</keyword>
<proteinExistence type="predicted"/>
<comment type="caution">
    <text evidence="1">The sequence shown here is derived from an EMBL/GenBank/DDBJ whole genome shotgun (WGS) entry which is preliminary data.</text>
</comment>
<organism evidence="1 2">
    <name type="scientific">Naganishia adeliensis</name>
    <dbReference type="NCBI Taxonomy" id="92952"/>
    <lineage>
        <taxon>Eukaryota</taxon>
        <taxon>Fungi</taxon>
        <taxon>Dikarya</taxon>
        <taxon>Basidiomycota</taxon>
        <taxon>Agaricomycotina</taxon>
        <taxon>Tremellomycetes</taxon>
        <taxon>Filobasidiales</taxon>
        <taxon>Filobasidiaceae</taxon>
        <taxon>Naganishia</taxon>
    </lineage>
</organism>
<evidence type="ECO:0000313" key="2">
    <source>
        <dbReference type="Proteomes" id="UP001230649"/>
    </source>
</evidence>
<sequence>MSTLFTSPMDCGPVNDLKRLGGRVEIDNSRLYDRTVGGGNASASGSRPQASQPFRAVPTTNSGFSVRPSQPSHQSRRQASREPQYATVANAPAWSQAFHQQHAQHNSVMQSKGKARALGSMQETWARGVDQSITQVGPFSSEARSGTSSTAGWSHQFAQAPPQSRAVQTAYAPPQQHNPTQFASHGYSARSQYPQSFQQYGQQPYWMPSVSEPQFHADGRLQQNARSGLDTIQKDWNDVFDQIEREFTSPAELAAEQMGQTAETPFVDVPRNLDEALSQARSHGEQRAQDGTSEARIDTSVQGANMGWEEEIPDSMEQQEEQTPPEEEEDFDQAGFAAFYGRHWQPGGTAESQAHAQESAARAAELQRNMHGISSDEAESLLTRGHDELAHDQLDTARRLGYLVNQPKALRREEVGRYLFNKANPYIGLSLEQKVRLMTGRQQGIQYQNVLQHEASVLEDPRDARAWFSLGIRQQENERDDQATHALLQSIRLEPSLREAYLALAVSYANEGDLLESHNVLEKWISIFQNAGEEGSSKASMHVGKSERHETLANILMEMARMAPQGDIDADIQIALGVLFNASEEYDKAQDCFRVALQARQDDWMLYNRLGATLANGGKPEEALQCYEEALNRNPGYVRATFNVGIACIKLARYQEAVDYVIKALRLQQAEALVSYKNSDSALKNGTSEGMWQTLRTAFSSLDRMDLIRMCDAKDLDGIEAELERVI</sequence>
<name>A0ACC2WUV9_9TREE</name>
<reference evidence="1" key="1">
    <citation type="submission" date="2023-04" db="EMBL/GenBank/DDBJ databases">
        <title>Draft Genome sequencing of Naganishia species isolated from polar environments using Oxford Nanopore Technology.</title>
        <authorList>
            <person name="Leo P."/>
            <person name="Venkateswaran K."/>
        </authorList>
    </citation>
    <scope>NUCLEOTIDE SEQUENCE</scope>
    <source>
        <strain evidence="1">MNA-CCFEE 5262</strain>
    </source>
</reference>